<gene>
    <name evidence="1" type="ORF">HJO_16350</name>
</gene>
<proteinExistence type="predicted"/>
<sequence length="113" mass="12562">MRAAIALRCFLKEFQGSGFVALPCDIGFENSVFMVDSPPKIVPLAAYLHEYVVQVLPLMWATSHRFRSAFPDFASEVCAEPIDPETDVFVADIDAALVEKVFNVSQGRSGYWT</sequence>
<name>A0A059FBJ7_9PROT</name>
<protein>
    <submittedName>
        <fullName evidence="1">Uncharacterized protein</fullName>
    </submittedName>
</protein>
<dbReference type="EMBL" id="ARYK01000011">
    <property type="protein sequence ID" value="KCZ87972.1"/>
    <property type="molecule type" value="Genomic_DNA"/>
</dbReference>
<accession>A0A059FBJ7</accession>
<organism evidence="1 2">
    <name type="scientific">Hyphomonas johnsonii MHS-2</name>
    <dbReference type="NCBI Taxonomy" id="1280950"/>
    <lineage>
        <taxon>Bacteria</taxon>
        <taxon>Pseudomonadati</taxon>
        <taxon>Pseudomonadota</taxon>
        <taxon>Alphaproteobacteria</taxon>
        <taxon>Hyphomonadales</taxon>
        <taxon>Hyphomonadaceae</taxon>
        <taxon>Hyphomonas</taxon>
    </lineage>
</organism>
<reference evidence="1 2" key="1">
    <citation type="journal article" date="2014" name="Antonie Van Leeuwenhoek">
        <title>Hyphomonas beringensis sp. nov. and Hyphomonas chukchiensis sp. nov., isolated from surface seawater of the Bering Sea and Chukchi Sea.</title>
        <authorList>
            <person name="Li C."/>
            <person name="Lai Q."/>
            <person name="Li G."/>
            <person name="Dong C."/>
            <person name="Wang J."/>
            <person name="Liao Y."/>
            <person name="Shao Z."/>
        </authorList>
    </citation>
    <scope>NUCLEOTIDE SEQUENCE [LARGE SCALE GENOMIC DNA]</scope>
    <source>
        <strain evidence="1 2">MHS-2</strain>
    </source>
</reference>
<keyword evidence="2" id="KW-1185">Reference proteome</keyword>
<evidence type="ECO:0000313" key="1">
    <source>
        <dbReference type="EMBL" id="KCZ87972.1"/>
    </source>
</evidence>
<evidence type="ECO:0000313" key="2">
    <source>
        <dbReference type="Proteomes" id="UP000025171"/>
    </source>
</evidence>
<dbReference type="Proteomes" id="UP000025171">
    <property type="component" value="Unassembled WGS sequence"/>
</dbReference>
<dbReference type="AlphaFoldDB" id="A0A059FBJ7"/>
<comment type="caution">
    <text evidence="1">The sequence shown here is derived from an EMBL/GenBank/DDBJ whole genome shotgun (WGS) entry which is preliminary data.</text>
</comment>